<dbReference type="Proteomes" id="UP000276215">
    <property type="component" value="Unassembled WGS sequence"/>
</dbReference>
<proteinExistence type="predicted"/>
<protein>
    <submittedName>
        <fullName evidence="3">Uncharacterized protein</fullName>
    </submittedName>
</protein>
<keyword evidence="4" id="KW-1185">Reference proteome</keyword>
<feature type="region of interest" description="Disordered" evidence="1">
    <location>
        <begin position="1"/>
        <end position="24"/>
    </location>
</feature>
<evidence type="ECO:0000313" key="4">
    <source>
        <dbReference type="Proteomes" id="UP000276215"/>
    </source>
</evidence>
<sequence length="87" mass="9928">MSVGDDSDSEIGIEPGIEQTVSYPNNPEAESYLVDEWSSSPQFRFSFTLSTCYYPSYLLDYFLILFILFLLFSSFPSSDSCLLFLFS</sequence>
<evidence type="ECO:0000256" key="1">
    <source>
        <dbReference type="SAM" id="MobiDB-lite"/>
    </source>
</evidence>
<dbReference type="EMBL" id="ML120431">
    <property type="protein sequence ID" value="RPA94951.1"/>
    <property type="molecule type" value="Genomic_DNA"/>
</dbReference>
<gene>
    <name evidence="3" type="ORF">L873DRAFT_1380664</name>
</gene>
<keyword evidence="2" id="KW-1133">Transmembrane helix</keyword>
<evidence type="ECO:0000256" key="2">
    <source>
        <dbReference type="SAM" id="Phobius"/>
    </source>
</evidence>
<accession>A0A3N4JE44</accession>
<evidence type="ECO:0000313" key="3">
    <source>
        <dbReference type="EMBL" id="RPA94951.1"/>
    </source>
</evidence>
<feature type="transmembrane region" description="Helical" evidence="2">
    <location>
        <begin position="61"/>
        <end position="86"/>
    </location>
</feature>
<organism evidence="3 4">
    <name type="scientific">Choiromyces venosus 120613-1</name>
    <dbReference type="NCBI Taxonomy" id="1336337"/>
    <lineage>
        <taxon>Eukaryota</taxon>
        <taxon>Fungi</taxon>
        <taxon>Dikarya</taxon>
        <taxon>Ascomycota</taxon>
        <taxon>Pezizomycotina</taxon>
        <taxon>Pezizomycetes</taxon>
        <taxon>Pezizales</taxon>
        <taxon>Tuberaceae</taxon>
        <taxon>Choiromyces</taxon>
    </lineage>
</organism>
<reference evidence="3 4" key="1">
    <citation type="journal article" date="2018" name="Nat. Ecol. Evol.">
        <title>Pezizomycetes genomes reveal the molecular basis of ectomycorrhizal truffle lifestyle.</title>
        <authorList>
            <person name="Murat C."/>
            <person name="Payen T."/>
            <person name="Noel B."/>
            <person name="Kuo A."/>
            <person name="Morin E."/>
            <person name="Chen J."/>
            <person name="Kohler A."/>
            <person name="Krizsan K."/>
            <person name="Balestrini R."/>
            <person name="Da Silva C."/>
            <person name="Montanini B."/>
            <person name="Hainaut M."/>
            <person name="Levati E."/>
            <person name="Barry K.W."/>
            <person name="Belfiori B."/>
            <person name="Cichocki N."/>
            <person name="Clum A."/>
            <person name="Dockter R.B."/>
            <person name="Fauchery L."/>
            <person name="Guy J."/>
            <person name="Iotti M."/>
            <person name="Le Tacon F."/>
            <person name="Lindquist E.A."/>
            <person name="Lipzen A."/>
            <person name="Malagnac F."/>
            <person name="Mello A."/>
            <person name="Molinier V."/>
            <person name="Miyauchi S."/>
            <person name="Poulain J."/>
            <person name="Riccioni C."/>
            <person name="Rubini A."/>
            <person name="Sitrit Y."/>
            <person name="Splivallo R."/>
            <person name="Traeger S."/>
            <person name="Wang M."/>
            <person name="Zifcakova L."/>
            <person name="Wipf D."/>
            <person name="Zambonelli A."/>
            <person name="Paolocci F."/>
            <person name="Nowrousian M."/>
            <person name="Ottonello S."/>
            <person name="Baldrian P."/>
            <person name="Spatafora J.W."/>
            <person name="Henrissat B."/>
            <person name="Nagy L.G."/>
            <person name="Aury J.M."/>
            <person name="Wincker P."/>
            <person name="Grigoriev I.V."/>
            <person name="Bonfante P."/>
            <person name="Martin F.M."/>
        </authorList>
    </citation>
    <scope>NUCLEOTIDE SEQUENCE [LARGE SCALE GENOMIC DNA]</scope>
    <source>
        <strain evidence="3 4">120613-1</strain>
    </source>
</reference>
<keyword evidence="2" id="KW-0472">Membrane</keyword>
<keyword evidence="2" id="KW-0812">Transmembrane</keyword>
<dbReference type="AlphaFoldDB" id="A0A3N4JE44"/>
<name>A0A3N4JE44_9PEZI</name>
<feature type="compositionally biased region" description="Acidic residues" evidence="1">
    <location>
        <begin position="1"/>
        <end position="11"/>
    </location>
</feature>